<dbReference type="Proteomes" id="UP001215598">
    <property type="component" value="Unassembled WGS sequence"/>
</dbReference>
<sequence>MHSILSIRRSNGRLCVDFSPQPDGKNEGHNFFYNLFPSEPHPPINPSSNPTSQEAAAIHSLTLEEYHCICWFTLCRYRSGSVSSFATISSGAVILFPPNGQLESDAEIACLPGAQFYGGDWHRRGKKLDGIMENDWIRLNAKEVGNDTLSYTVWPGDALARLTQANYIFSRLQITSNLEDYGVASYWSLDPSGVDRLSTEEAAQLGFPSFQLTTEVKGCYWDTSVYGSLRKFHQGKGFNPDSQDVARHLGQRLYKLSREVDSPFAHVEEDSEDEEDGFDDGTNEGETDEEWEDAQSSVEVEQDGDESTDCDANEDEGLLNFSTEQREQNTAEACQEPAHSVDQDPNPAESRVLTTGIGFVHRIIGGLQRGLVIETEDLDTNPISPFLI</sequence>
<proteinExistence type="predicted"/>
<reference evidence="2" key="1">
    <citation type="submission" date="2023-03" db="EMBL/GenBank/DDBJ databases">
        <title>Massive genome expansion in bonnet fungi (Mycena s.s.) driven by repeated elements and novel gene families across ecological guilds.</title>
        <authorList>
            <consortium name="Lawrence Berkeley National Laboratory"/>
            <person name="Harder C.B."/>
            <person name="Miyauchi S."/>
            <person name="Viragh M."/>
            <person name="Kuo A."/>
            <person name="Thoen E."/>
            <person name="Andreopoulos B."/>
            <person name="Lu D."/>
            <person name="Skrede I."/>
            <person name="Drula E."/>
            <person name="Henrissat B."/>
            <person name="Morin E."/>
            <person name="Kohler A."/>
            <person name="Barry K."/>
            <person name="LaButti K."/>
            <person name="Morin E."/>
            <person name="Salamov A."/>
            <person name="Lipzen A."/>
            <person name="Mereny Z."/>
            <person name="Hegedus B."/>
            <person name="Baldrian P."/>
            <person name="Stursova M."/>
            <person name="Weitz H."/>
            <person name="Taylor A."/>
            <person name="Grigoriev I.V."/>
            <person name="Nagy L.G."/>
            <person name="Martin F."/>
            <person name="Kauserud H."/>
        </authorList>
    </citation>
    <scope>NUCLEOTIDE SEQUENCE</scope>
    <source>
        <strain evidence="2">CBHHK182m</strain>
    </source>
</reference>
<feature type="region of interest" description="Disordered" evidence="1">
    <location>
        <begin position="264"/>
        <end position="350"/>
    </location>
</feature>
<organism evidence="2 3">
    <name type="scientific">Mycena metata</name>
    <dbReference type="NCBI Taxonomy" id="1033252"/>
    <lineage>
        <taxon>Eukaryota</taxon>
        <taxon>Fungi</taxon>
        <taxon>Dikarya</taxon>
        <taxon>Basidiomycota</taxon>
        <taxon>Agaricomycotina</taxon>
        <taxon>Agaricomycetes</taxon>
        <taxon>Agaricomycetidae</taxon>
        <taxon>Agaricales</taxon>
        <taxon>Marasmiineae</taxon>
        <taxon>Mycenaceae</taxon>
        <taxon>Mycena</taxon>
    </lineage>
</organism>
<feature type="compositionally biased region" description="Acidic residues" evidence="1">
    <location>
        <begin position="300"/>
        <end position="317"/>
    </location>
</feature>
<feature type="compositionally biased region" description="Acidic residues" evidence="1">
    <location>
        <begin position="269"/>
        <end position="293"/>
    </location>
</feature>
<name>A0AAD7I2A7_9AGAR</name>
<dbReference type="EMBL" id="JARKIB010000146">
    <property type="protein sequence ID" value="KAJ7732287.1"/>
    <property type="molecule type" value="Genomic_DNA"/>
</dbReference>
<comment type="caution">
    <text evidence="2">The sequence shown here is derived from an EMBL/GenBank/DDBJ whole genome shotgun (WGS) entry which is preliminary data.</text>
</comment>
<evidence type="ECO:0000313" key="3">
    <source>
        <dbReference type="Proteomes" id="UP001215598"/>
    </source>
</evidence>
<evidence type="ECO:0000256" key="1">
    <source>
        <dbReference type="SAM" id="MobiDB-lite"/>
    </source>
</evidence>
<protein>
    <submittedName>
        <fullName evidence="2">Uncharacterized protein</fullName>
    </submittedName>
</protein>
<evidence type="ECO:0000313" key="2">
    <source>
        <dbReference type="EMBL" id="KAJ7732287.1"/>
    </source>
</evidence>
<dbReference type="AlphaFoldDB" id="A0AAD7I2A7"/>
<keyword evidence="3" id="KW-1185">Reference proteome</keyword>
<accession>A0AAD7I2A7</accession>
<gene>
    <name evidence="2" type="ORF">B0H16DRAFT_1770376</name>
</gene>